<dbReference type="Pfam" id="PF03619">
    <property type="entry name" value="Solute_trans_a"/>
    <property type="match status" value="1"/>
</dbReference>
<proteinExistence type="predicted"/>
<comment type="caution">
    <text evidence="7">The sequence shown here is derived from an EMBL/GenBank/DDBJ whole genome shotgun (WGS) entry which is preliminary data.</text>
</comment>
<evidence type="ECO:0000256" key="3">
    <source>
        <dbReference type="ARBA" id="ARBA00022989"/>
    </source>
</evidence>
<evidence type="ECO:0000256" key="2">
    <source>
        <dbReference type="ARBA" id="ARBA00022692"/>
    </source>
</evidence>
<feature type="transmembrane region" description="Helical" evidence="6">
    <location>
        <begin position="46"/>
        <end position="68"/>
    </location>
</feature>
<keyword evidence="2 6" id="KW-0812">Transmembrane</keyword>
<feature type="compositionally biased region" description="Polar residues" evidence="5">
    <location>
        <begin position="568"/>
        <end position="577"/>
    </location>
</feature>
<dbReference type="Proteomes" id="UP000242188">
    <property type="component" value="Unassembled WGS sequence"/>
</dbReference>
<feature type="transmembrane region" description="Helical" evidence="6">
    <location>
        <begin position="14"/>
        <end position="34"/>
    </location>
</feature>
<dbReference type="InterPro" id="IPR005178">
    <property type="entry name" value="Ostalpha/TMEM184C"/>
</dbReference>
<dbReference type="GO" id="GO:0016020">
    <property type="term" value="C:membrane"/>
    <property type="evidence" value="ECO:0007669"/>
    <property type="project" value="UniProtKB-SubCell"/>
</dbReference>
<evidence type="ECO:0000256" key="1">
    <source>
        <dbReference type="ARBA" id="ARBA00004141"/>
    </source>
</evidence>
<dbReference type="PANTHER" id="PTHR23423">
    <property type="entry name" value="ORGANIC SOLUTE TRANSPORTER-RELATED"/>
    <property type="match status" value="1"/>
</dbReference>
<feature type="compositionally biased region" description="Polar residues" evidence="5">
    <location>
        <begin position="378"/>
        <end position="391"/>
    </location>
</feature>
<dbReference type="STRING" id="6573.A0A210QQP4"/>
<evidence type="ECO:0000256" key="4">
    <source>
        <dbReference type="ARBA" id="ARBA00023136"/>
    </source>
</evidence>
<keyword evidence="3 6" id="KW-1133">Transmembrane helix</keyword>
<evidence type="ECO:0000256" key="6">
    <source>
        <dbReference type="SAM" id="Phobius"/>
    </source>
</evidence>
<gene>
    <name evidence="7" type="ORF">KP79_PYT13263</name>
</gene>
<keyword evidence="4 6" id="KW-0472">Membrane</keyword>
<feature type="transmembrane region" description="Helical" evidence="6">
    <location>
        <begin position="80"/>
        <end position="98"/>
    </location>
</feature>
<evidence type="ECO:0000256" key="5">
    <source>
        <dbReference type="SAM" id="MobiDB-lite"/>
    </source>
</evidence>
<dbReference type="AlphaFoldDB" id="A0A210QQP4"/>
<feature type="region of interest" description="Disordered" evidence="5">
    <location>
        <begin position="364"/>
        <end position="396"/>
    </location>
</feature>
<evidence type="ECO:0000313" key="8">
    <source>
        <dbReference type="Proteomes" id="UP000242188"/>
    </source>
</evidence>
<dbReference type="SMART" id="SM01417">
    <property type="entry name" value="Solute_trans_a"/>
    <property type="match status" value="1"/>
</dbReference>
<comment type="subcellular location">
    <subcellularLocation>
        <location evidence="1">Membrane</location>
        <topology evidence="1">Multi-pass membrane protein</topology>
    </subcellularLocation>
</comment>
<protein>
    <submittedName>
        <fullName evidence="7">Transmembrane protein 184C</fullName>
    </submittedName>
</protein>
<name>A0A210QQP4_MIZYE</name>
<feature type="transmembrane region" description="Helical" evidence="6">
    <location>
        <begin position="250"/>
        <end position="270"/>
    </location>
</feature>
<keyword evidence="8" id="KW-1185">Reference proteome</keyword>
<feature type="compositionally biased region" description="Polar residues" evidence="5">
    <location>
        <begin position="487"/>
        <end position="541"/>
    </location>
</feature>
<organism evidence="7 8">
    <name type="scientific">Mizuhopecten yessoensis</name>
    <name type="common">Japanese scallop</name>
    <name type="synonym">Patinopecten yessoensis</name>
    <dbReference type="NCBI Taxonomy" id="6573"/>
    <lineage>
        <taxon>Eukaryota</taxon>
        <taxon>Metazoa</taxon>
        <taxon>Spiralia</taxon>
        <taxon>Lophotrochozoa</taxon>
        <taxon>Mollusca</taxon>
        <taxon>Bivalvia</taxon>
        <taxon>Autobranchia</taxon>
        <taxon>Pteriomorphia</taxon>
        <taxon>Pectinida</taxon>
        <taxon>Pectinoidea</taxon>
        <taxon>Pectinidae</taxon>
        <taxon>Mizuhopecten</taxon>
    </lineage>
</organism>
<dbReference type="OrthoDB" id="5348404at2759"/>
<accession>A0A210QQP4</accession>
<feature type="transmembrane region" description="Helical" evidence="6">
    <location>
        <begin position="206"/>
        <end position="229"/>
    </location>
</feature>
<sequence>MDCMGQWKRWIRPGFIAIYFILAIIALPLCIIELHREGAPTHVQAWFAGGIFVMCAVPISLWGILQHLVNYTQPHLQRHIIRILWMVPIYALNAWFALRFPDAAIYLDTVRECYEAYVIYNFMAYLLSSLWEEHPQLDLVLRDKEQVRHLFPICWLRPWPMTGKLIDRCKHGALQYTVIRPVTTVIALICESFNKYDEGQFNFTSAWSYLVIINNISQIWAMYCLVLFYKAMKEELAPIKPIPKFLCVKFVVFFSFWQSVIIAALVELNAIPSNGEWIYYKNVDQAAAGLQDFCICVEMFLAAIAHYYSFSHKPFVDSNFEGQSWWQSFRSMWDVSDMKDDVVEHVRVIGNKVKKTVSKPLLRDRSERTPLLTESKDSYTQGSTSSMNNDPTDWDTASLETASSLRPAFNATDSMNNYIVFGSSSEHLEAAPKAGEQDGQEEFKGHKVEVHRSSNYISVTSDNLAVSKNTENTDLMLVDDSQTTAANINKKQDTQTDISADQSQDTQTDMSADQSQDTKTDMSANQSQDTKTDMSADQAGNSVLKPGISTKESEEKLSDNLVEEQENYDNNSLTVNA</sequence>
<dbReference type="EMBL" id="NEDP02002392">
    <property type="protein sequence ID" value="OWF51066.1"/>
    <property type="molecule type" value="Genomic_DNA"/>
</dbReference>
<evidence type="ECO:0000313" key="7">
    <source>
        <dbReference type="EMBL" id="OWF51066.1"/>
    </source>
</evidence>
<feature type="region of interest" description="Disordered" evidence="5">
    <location>
        <begin position="487"/>
        <end position="577"/>
    </location>
</feature>
<reference evidence="7 8" key="1">
    <citation type="journal article" date="2017" name="Nat. Ecol. Evol.">
        <title>Scallop genome provides insights into evolution of bilaterian karyotype and development.</title>
        <authorList>
            <person name="Wang S."/>
            <person name="Zhang J."/>
            <person name="Jiao W."/>
            <person name="Li J."/>
            <person name="Xun X."/>
            <person name="Sun Y."/>
            <person name="Guo X."/>
            <person name="Huan P."/>
            <person name="Dong B."/>
            <person name="Zhang L."/>
            <person name="Hu X."/>
            <person name="Sun X."/>
            <person name="Wang J."/>
            <person name="Zhao C."/>
            <person name="Wang Y."/>
            <person name="Wang D."/>
            <person name="Huang X."/>
            <person name="Wang R."/>
            <person name="Lv J."/>
            <person name="Li Y."/>
            <person name="Zhang Z."/>
            <person name="Liu B."/>
            <person name="Lu W."/>
            <person name="Hui Y."/>
            <person name="Liang J."/>
            <person name="Zhou Z."/>
            <person name="Hou R."/>
            <person name="Li X."/>
            <person name="Liu Y."/>
            <person name="Li H."/>
            <person name="Ning X."/>
            <person name="Lin Y."/>
            <person name="Zhao L."/>
            <person name="Xing Q."/>
            <person name="Dou J."/>
            <person name="Li Y."/>
            <person name="Mao J."/>
            <person name="Guo H."/>
            <person name="Dou H."/>
            <person name="Li T."/>
            <person name="Mu C."/>
            <person name="Jiang W."/>
            <person name="Fu Q."/>
            <person name="Fu X."/>
            <person name="Miao Y."/>
            <person name="Liu J."/>
            <person name="Yu Q."/>
            <person name="Li R."/>
            <person name="Liao H."/>
            <person name="Li X."/>
            <person name="Kong Y."/>
            <person name="Jiang Z."/>
            <person name="Chourrout D."/>
            <person name="Li R."/>
            <person name="Bao Z."/>
        </authorList>
    </citation>
    <scope>NUCLEOTIDE SEQUENCE [LARGE SCALE GENOMIC DNA]</scope>
    <source>
        <strain evidence="7 8">PY_sf001</strain>
    </source>
</reference>